<protein>
    <submittedName>
        <fullName evidence="2">Uncharacterized protein</fullName>
    </submittedName>
</protein>
<accession>A0A075US13</accession>
<name>A0A075US13_9PSEU</name>
<evidence type="ECO:0000313" key="2">
    <source>
        <dbReference type="EMBL" id="AIG75294.1"/>
    </source>
</evidence>
<dbReference type="EMBL" id="CP008953">
    <property type="protein sequence ID" value="AIG75294.1"/>
    <property type="molecule type" value="Genomic_DNA"/>
</dbReference>
<organism evidence="2 3">
    <name type="scientific">Amycolatopsis japonica</name>
    <dbReference type="NCBI Taxonomy" id="208439"/>
    <lineage>
        <taxon>Bacteria</taxon>
        <taxon>Bacillati</taxon>
        <taxon>Actinomycetota</taxon>
        <taxon>Actinomycetes</taxon>
        <taxon>Pseudonocardiales</taxon>
        <taxon>Pseudonocardiaceae</taxon>
        <taxon>Amycolatopsis</taxon>
        <taxon>Amycolatopsis japonica group</taxon>
    </lineage>
</organism>
<reference evidence="2 3" key="1">
    <citation type="journal article" date="2014" name="J. Biotechnol.">
        <title>Complete genome sequence of the actinobacterium Amycolatopsis japonica MG417-CF17(T) (=DSM 44213T) producing (S,S)-N,N'-ethylenediaminedisuccinic acid.</title>
        <authorList>
            <person name="Stegmann E."/>
            <person name="Albersmeier A."/>
            <person name="Spohn M."/>
            <person name="Gert H."/>
            <person name="Weber T."/>
            <person name="Wohlleben W."/>
            <person name="Kalinowski J."/>
            <person name="Ruckert C."/>
        </authorList>
    </citation>
    <scope>NUCLEOTIDE SEQUENCE [LARGE SCALE GENOMIC DNA]</scope>
    <source>
        <strain evidence="3">MG417-CF17 (DSM 44213)</strain>
    </source>
</reference>
<dbReference type="KEGG" id="aja:AJAP_12060"/>
<dbReference type="eggNOG" id="COG0663">
    <property type="taxonomic scope" value="Bacteria"/>
</dbReference>
<dbReference type="HOGENOM" id="CLU_1912650_0_0_11"/>
<proteinExistence type="predicted"/>
<gene>
    <name evidence="2" type="ORF">AJAP_12060</name>
</gene>
<dbReference type="STRING" id="208439.AJAP_12060"/>
<keyword evidence="3" id="KW-1185">Reference proteome</keyword>
<evidence type="ECO:0000313" key="3">
    <source>
        <dbReference type="Proteomes" id="UP000028492"/>
    </source>
</evidence>
<dbReference type="AlphaFoldDB" id="A0A075US13"/>
<feature type="region of interest" description="Disordered" evidence="1">
    <location>
        <begin position="1"/>
        <end position="45"/>
    </location>
</feature>
<sequence>MSLPKAHLPGKGASCPSHGGGGSPFEPGQVRGTHASTGGVGVPTPSAVLFGPHSHINGATIEDEVFVATGASLFSPDRHDELWEQQRTLEFPEVVYGVPRETTMREIMTRQTRFYGAHQDDRILEDRPDDDA</sequence>
<dbReference type="RefSeq" id="WP_228694914.1">
    <property type="nucleotide sequence ID" value="NZ_CP008953.1"/>
</dbReference>
<evidence type="ECO:0000256" key="1">
    <source>
        <dbReference type="SAM" id="MobiDB-lite"/>
    </source>
</evidence>
<dbReference type="Proteomes" id="UP000028492">
    <property type="component" value="Chromosome"/>
</dbReference>